<gene>
    <name evidence="2" type="ORF">E3T55_02980</name>
</gene>
<feature type="transmembrane region" description="Helical" evidence="1">
    <location>
        <begin position="20"/>
        <end position="43"/>
    </location>
</feature>
<comment type="caution">
    <text evidence="2">The sequence shown here is derived from an EMBL/GenBank/DDBJ whole genome shotgun (WGS) entry which is preliminary data.</text>
</comment>
<protein>
    <recommendedName>
        <fullName evidence="4">DUF2975 domain-containing protein</fullName>
    </recommendedName>
</protein>
<evidence type="ECO:0008006" key="4">
    <source>
        <dbReference type="Google" id="ProtNLM"/>
    </source>
</evidence>
<feature type="transmembrane region" description="Helical" evidence="1">
    <location>
        <begin position="170"/>
        <end position="195"/>
    </location>
</feature>
<keyword evidence="1" id="KW-1133">Transmembrane helix</keyword>
<name>A0A4R9A9I7_9MICO</name>
<dbReference type="Proteomes" id="UP000297447">
    <property type="component" value="Unassembled WGS sequence"/>
</dbReference>
<feature type="transmembrane region" description="Helical" evidence="1">
    <location>
        <begin position="92"/>
        <end position="121"/>
    </location>
</feature>
<dbReference type="RefSeq" id="WP_134518093.1">
    <property type="nucleotide sequence ID" value="NZ_SOHE01000016.1"/>
</dbReference>
<evidence type="ECO:0000313" key="2">
    <source>
        <dbReference type="EMBL" id="TFD54418.1"/>
    </source>
</evidence>
<dbReference type="OrthoDB" id="5148898at2"/>
<organism evidence="2 3">
    <name type="scientific">Cryobacterium frigoriphilum</name>
    <dbReference type="NCBI Taxonomy" id="1259150"/>
    <lineage>
        <taxon>Bacteria</taxon>
        <taxon>Bacillati</taxon>
        <taxon>Actinomycetota</taxon>
        <taxon>Actinomycetes</taxon>
        <taxon>Micrococcales</taxon>
        <taxon>Microbacteriaceae</taxon>
        <taxon>Cryobacterium</taxon>
    </lineage>
</organism>
<sequence>MTTTYARLKRLDARLERPILWTFFGAAIMVALISLTLGLIHLLTGLTSDRIPLTLTVDAPLPAEADAGTATLVEGTFASASVLISGLSPLPVFLWALSSVVAMVTTAVICAAVAHLCWKLLRRRAFDRSVTRMALSVGFVLVLGSIIGGGFGGLGLMIATGELGAPSTPFWPLAVFLDLTPMMVGFVILLVAMVIEVGTRLQRDTEGLV</sequence>
<feature type="transmembrane region" description="Helical" evidence="1">
    <location>
        <begin position="133"/>
        <end position="158"/>
    </location>
</feature>
<keyword evidence="3" id="KW-1185">Reference proteome</keyword>
<keyword evidence="1" id="KW-0472">Membrane</keyword>
<evidence type="ECO:0000313" key="3">
    <source>
        <dbReference type="Proteomes" id="UP000297447"/>
    </source>
</evidence>
<evidence type="ECO:0000256" key="1">
    <source>
        <dbReference type="SAM" id="Phobius"/>
    </source>
</evidence>
<keyword evidence="1" id="KW-0812">Transmembrane</keyword>
<dbReference type="AlphaFoldDB" id="A0A4R9A9I7"/>
<reference evidence="2 3" key="1">
    <citation type="submission" date="2019-03" db="EMBL/GenBank/DDBJ databases">
        <title>Genomics of glacier-inhabiting Cryobacterium strains.</title>
        <authorList>
            <person name="Liu Q."/>
            <person name="Xin Y.-H."/>
        </authorList>
    </citation>
    <scope>NUCLEOTIDE SEQUENCE [LARGE SCALE GENOMIC DNA]</scope>
    <source>
        <strain evidence="2 3">Hh14</strain>
    </source>
</reference>
<dbReference type="EMBL" id="SOHE01000016">
    <property type="protein sequence ID" value="TFD54418.1"/>
    <property type="molecule type" value="Genomic_DNA"/>
</dbReference>
<proteinExistence type="predicted"/>
<accession>A0A4R9A9I7</accession>